<evidence type="ECO:0000256" key="9">
    <source>
        <dbReference type="ARBA" id="ARBA00023277"/>
    </source>
</evidence>
<dbReference type="SUPFAM" id="SSF51445">
    <property type="entry name" value="(Trans)glycosidases"/>
    <property type="match status" value="1"/>
</dbReference>
<dbReference type="STRING" id="183478.A0A364MTL0"/>
<organism evidence="18 19">
    <name type="scientific">Stemphylium lycopersici</name>
    <name type="common">Tomato gray leaf spot disease fungus</name>
    <name type="synonym">Thyrospora lycopersici</name>
    <dbReference type="NCBI Taxonomy" id="183478"/>
    <lineage>
        <taxon>Eukaryota</taxon>
        <taxon>Fungi</taxon>
        <taxon>Dikarya</taxon>
        <taxon>Ascomycota</taxon>
        <taxon>Pezizomycotina</taxon>
        <taxon>Dothideomycetes</taxon>
        <taxon>Pleosporomycetidae</taxon>
        <taxon>Pleosporales</taxon>
        <taxon>Pleosporineae</taxon>
        <taxon>Pleosporaceae</taxon>
        <taxon>Stemphylium</taxon>
    </lineage>
</organism>
<proteinExistence type="inferred from homology"/>
<feature type="compositionally biased region" description="Polar residues" evidence="14">
    <location>
        <begin position="1236"/>
        <end position="1247"/>
    </location>
</feature>
<dbReference type="EMBL" id="QGDH01000222">
    <property type="protein sequence ID" value="RAR02275.1"/>
    <property type="molecule type" value="Genomic_DNA"/>
</dbReference>
<comment type="caution">
    <text evidence="18">The sequence shown here is derived from an EMBL/GenBank/DDBJ whole genome shotgun (WGS) entry which is preliminary data.</text>
</comment>
<dbReference type="EC" id="3.2.1.14" evidence="3"/>
<evidence type="ECO:0000313" key="18">
    <source>
        <dbReference type="EMBL" id="RAR02275.1"/>
    </source>
</evidence>
<dbReference type="GO" id="GO:0000272">
    <property type="term" value="P:polysaccharide catabolic process"/>
    <property type="evidence" value="ECO:0007669"/>
    <property type="project" value="UniProtKB-KW"/>
</dbReference>
<evidence type="ECO:0000256" key="3">
    <source>
        <dbReference type="ARBA" id="ARBA00012729"/>
    </source>
</evidence>
<dbReference type="SMART" id="SM00636">
    <property type="entry name" value="Glyco_18"/>
    <property type="match status" value="1"/>
</dbReference>
<evidence type="ECO:0000256" key="10">
    <source>
        <dbReference type="ARBA" id="ARBA00023295"/>
    </source>
</evidence>
<keyword evidence="5 15" id="KW-0732">Signal</keyword>
<evidence type="ECO:0000256" key="7">
    <source>
        <dbReference type="ARBA" id="ARBA00023024"/>
    </source>
</evidence>
<evidence type="ECO:0000256" key="1">
    <source>
        <dbReference type="ARBA" id="ARBA00000822"/>
    </source>
</evidence>
<dbReference type="GO" id="GO:0008843">
    <property type="term" value="F:endochitinase activity"/>
    <property type="evidence" value="ECO:0007669"/>
    <property type="project" value="UniProtKB-EC"/>
</dbReference>
<evidence type="ECO:0000313" key="19">
    <source>
        <dbReference type="Proteomes" id="UP000249619"/>
    </source>
</evidence>
<evidence type="ECO:0000259" key="16">
    <source>
        <dbReference type="PROSITE" id="PS50941"/>
    </source>
</evidence>
<keyword evidence="7" id="KW-0146">Chitin degradation</keyword>
<dbReference type="FunFam" id="3.10.50.10:FF:000003">
    <property type="entry name" value="Class V chitinase CHIT5b"/>
    <property type="match status" value="1"/>
</dbReference>
<dbReference type="GO" id="GO:0006032">
    <property type="term" value="P:chitin catabolic process"/>
    <property type="evidence" value="ECO:0007669"/>
    <property type="project" value="UniProtKB-KW"/>
</dbReference>
<feature type="signal peptide" evidence="15">
    <location>
        <begin position="1"/>
        <end position="20"/>
    </location>
</feature>
<feature type="chain" id="PRO_5017065497" description="chitinase" evidence="15">
    <location>
        <begin position="21"/>
        <end position="1625"/>
    </location>
</feature>
<dbReference type="Pfam" id="PF00704">
    <property type="entry name" value="Glyco_hydro_18"/>
    <property type="match status" value="1"/>
</dbReference>
<name>A0A364MTL0_STELY</name>
<evidence type="ECO:0000256" key="6">
    <source>
        <dbReference type="ARBA" id="ARBA00022801"/>
    </source>
</evidence>
<dbReference type="Gene3D" id="3.20.20.80">
    <property type="entry name" value="Glycosidases"/>
    <property type="match status" value="1"/>
</dbReference>
<dbReference type="PROSITE" id="PS50941">
    <property type="entry name" value="CHIT_BIND_I_2"/>
    <property type="match status" value="1"/>
</dbReference>
<comment type="catalytic activity">
    <reaction evidence="1">
        <text>Random endo-hydrolysis of N-acetyl-beta-D-glucosaminide (1-&gt;4)-beta-linkages in chitin and chitodextrins.</text>
        <dbReference type="EC" id="3.2.1.14"/>
    </reaction>
</comment>
<keyword evidence="10 13" id="KW-0326">Glycosidase</keyword>
<dbReference type="SUPFAM" id="SSF54556">
    <property type="entry name" value="Chitinase insertion domain"/>
    <property type="match status" value="1"/>
</dbReference>
<dbReference type="OrthoDB" id="73875at2759"/>
<sequence length="1625" mass="180266">MVYLSSFLWHCLLLATTTIASPRYGHRHENAHKHQRATNDATIHDSICLPIPTAFYHQNDVVSKIKPAEGVCKLDEHVISKARAPATSPNIGLDPTGLIARQADDPYSCNENKPCSNGACCAKSGYCGFGEKSCGTNGQSPNDVCWSNCDAHAECGRNSDPPNKECPLNVCCSQFGFCGMTNEFCKITDDEETSCESNCEQPNSGASGGNVQKRIIGYYEAWNYQKNCIGMRMQDIPVGSLTHIYYSFGYIRPSTYDIIPMDDGKALSTDTFTEFASLKQKNPALKVVIALGGWTFNDNNTIWQPVFSDLSSTPTKRALFIKKLLTFLNRYGFDGVDLDWEYPGAPDRGGNSNDGENLTKLMKEMRAEFDKSGGSHKEISFTAPTSYWYMRHFDIKASSEAADFVNVMAYDLHGVWDGENPIGAQVLAHTNLTEIGKALDLLWRNGVDPEKINMGLGFYGRSFQLTNPACSQPGCPFKGGASPGLCTDNSGTLSYSEIMDIIKENDLTPYYDKEHGVKYITWGGDQWVSYDDFETFQQKIEYFNALGLGGILIWAIDLDTKQLDALEAVIYPEQLGARAEEATTADNWQDAGEGQCRVTECGVGSCKLGEVAVTQTQCEDEDFWDGSFRVSTLCCPLASAPKAEDCKNQKRKLCCNKEEGWKNCAWHDGKSPFLPVPLDFLFSNPPPEAEADTEFNLKTDPTYGGSNTVPFAEQPDNAPFGFVVLTSPDTLQVSLDKRDGSHWEVFDCFDSVSEGEHTVRMMCTDRSESSNCDKIYLGHGAPGTIVEMPSGCGPGKYAVVKTLELSKNQGLPHPLVKRGMTVVDPIYDLTFDYQFKRVPRDLGNTQMRIDFSNEPEYWNNIVNKTASSKRRKRSLEEVGGSHKRWLEEEWRDDAHFGGLSKEELHKRWFGSDIIDWLKGIINGVSGGIDLSHTYSDDFILKIIDQRLTCPNVAAKLEVKAECHVDVDVNYGFTLVATLGNSDTLIDLSDSFLYFRTKGEVDATFVIDAAVTAMFDTGDIMMFSADRFGAAFAVPGIVTIGPNFKLFGRLEGQATLGVNFESKVKLAEWDIRQTYPVANDDWDPEASKTPEKKGTQNVLEPEFDYGLTLEGHLTAHVKPTITFGIDFNKDFIPIDSCAVNLVADGHVTFHAELKVNSESSFCYGVDAGADLYATIDAPSEFSWALPNSPFPIVPIDDVQLYPTGDTPACIDLSKKRDSEHDSSNMQTARASRRRSSITQGKSRNTTSELAKRAKVYGPLMPRLEGLNCPGAIDVGDIPPCPMCGDDDDESLEKRADSCWLDPYGKGASCPADLPDKRDIQLDYIVGNETELHHLEKRETKYTDTSKYVTEHIYEVQMLPDFFEWLITGPLPGGYTAPTRAWVDYVLVGMDPNIIPPHVAPGWVERSLFFEMTHGLGGDHNPGALALADKGMNGRKQHLFAGDTISSNVEDNNLNTRKMHRNTAAVFSYMRNAWIWPKFVESSQFMEEMLHEFDTSYNWNGNGAGNNGQLGRPQRGAGDPMAGLRDLYCYWIDKHLTEIEGTAAIWLQAAEAKYRASSFASDNAEIQWLQNVMTPQGPISAQNLVFLHSNQVPHRFNPGNINRVRWLLSNFQGLWRTGPGYGAAGPF</sequence>
<comment type="similarity">
    <text evidence="2">Belongs to the glycosyl hydrolase 18 family. Chitinase class V subfamily.</text>
</comment>
<evidence type="ECO:0000259" key="17">
    <source>
        <dbReference type="PROSITE" id="PS51910"/>
    </source>
</evidence>
<protein>
    <recommendedName>
        <fullName evidence="3">chitinase</fullName>
        <ecNumber evidence="3">3.2.1.14</ecNumber>
    </recommendedName>
</protein>
<dbReference type="InterPro" id="IPR001002">
    <property type="entry name" value="Chitin-bd_1"/>
</dbReference>
<keyword evidence="19" id="KW-1185">Reference proteome</keyword>
<keyword evidence="11" id="KW-0624">Polysaccharide degradation</keyword>
<dbReference type="CDD" id="cd00035">
    <property type="entry name" value="ChtBD1"/>
    <property type="match status" value="1"/>
</dbReference>
<evidence type="ECO:0000256" key="13">
    <source>
        <dbReference type="RuleBase" id="RU000489"/>
    </source>
</evidence>
<feature type="disulfide bond" evidence="12">
    <location>
        <begin position="166"/>
        <end position="178"/>
    </location>
</feature>
<feature type="disulfide bond" evidence="12">
    <location>
        <begin position="195"/>
        <end position="199"/>
    </location>
</feature>
<dbReference type="GO" id="GO:0008061">
    <property type="term" value="F:chitin binding"/>
    <property type="evidence" value="ECO:0007669"/>
    <property type="project" value="UniProtKB-UniRule"/>
</dbReference>
<dbReference type="SUPFAM" id="SSF57016">
    <property type="entry name" value="Plant lectins/antimicrobial peptides"/>
    <property type="match status" value="1"/>
</dbReference>
<dbReference type="Gene3D" id="3.10.50.10">
    <property type="match status" value="1"/>
</dbReference>
<dbReference type="PROSITE" id="PS01095">
    <property type="entry name" value="GH18_1"/>
    <property type="match status" value="1"/>
</dbReference>
<comment type="caution">
    <text evidence="12">Lacks conserved residue(s) required for the propagation of feature annotation.</text>
</comment>
<dbReference type="InterPro" id="IPR001579">
    <property type="entry name" value="Glyco_hydro_18_chit_AS"/>
</dbReference>
<reference evidence="19" key="1">
    <citation type="submission" date="2018-05" db="EMBL/GenBank/DDBJ databases">
        <title>Draft genome sequence of Stemphylium lycopersici strain CIDEFI 213.</title>
        <authorList>
            <person name="Medina R."/>
            <person name="Franco M.E.E."/>
            <person name="Lucentini C.G."/>
            <person name="Saparrat M.C.N."/>
            <person name="Balatti P.A."/>
        </authorList>
    </citation>
    <scope>NUCLEOTIDE SEQUENCE [LARGE SCALE GENOMIC DNA]</scope>
    <source>
        <strain evidence="19">CIDEFI 213</strain>
    </source>
</reference>
<keyword evidence="8" id="KW-0325">Glycoprotein</keyword>
<keyword evidence="9" id="KW-0119">Carbohydrate metabolism</keyword>
<dbReference type="InterPro" id="IPR029070">
    <property type="entry name" value="Chitinase_insertion_sf"/>
</dbReference>
<feature type="domain" description="GH18" evidence="17">
    <location>
        <begin position="213"/>
        <end position="573"/>
    </location>
</feature>
<gene>
    <name evidence="18" type="ORF">DDE83_008626</name>
</gene>
<dbReference type="InterPro" id="IPR036861">
    <property type="entry name" value="Endochitinase-like_sf"/>
</dbReference>
<evidence type="ECO:0000256" key="12">
    <source>
        <dbReference type="PROSITE-ProRule" id="PRU00261"/>
    </source>
</evidence>
<feature type="domain" description="Chitin-binding type-1" evidence="16">
    <location>
        <begin position="152"/>
        <end position="201"/>
    </location>
</feature>
<dbReference type="SMART" id="SM00270">
    <property type="entry name" value="ChtBD1"/>
    <property type="match status" value="2"/>
</dbReference>
<evidence type="ECO:0000256" key="11">
    <source>
        <dbReference type="ARBA" id="ARBA00023326"/>
    </source>
</evidence>
<evidence type="ECO:0000256" key="15">
    <source>
        <dbReference type="SAM" id="SignalP"/>
    </source>
</evidence>
<evidence type="ECO:0000256" key="14">
    <source>
        <dbReference type="SAM" id="MobiDB-lite"/>
    </source>
</evidence>
<dbReference type="PROSITE" id="PS00026">
    <property type="entry name" value="CHIT_BIND_I_1"/>
    <property type="match status" value="1"/>
</dbReference>
<keyword evidence="12" id="KW-1015">Disulfide bond</keyword>
<dbReference type="InterPro" id="IPR011583">
    <property type="entry name" value="Chitinase_II/V-like_cat"/>
</dbReference>
<dbReference type="Gene3D" id="3.30.60.10">
    <property type="entry name" value="Endochitinase-like"/>
    <property type="match status" value="1"/>
</dbReference>
<feature type="disulfide bond" evidence="12">
    <location>
        <begin position="171"/>
        <end position="185"/>
    </location>
</feature>
<feature type="region of interest" description="Disordered" evidence="14">
    <location>
        <begin position="1210"/>
        <end position="1249"/>
    </location>
</feature>
<dbReference type="InterPro" id="IPR018371">
    <property type="entry name" value="Chitin-binding_1_CS"/>
</dbReference>
<evidence type="ECO:0000256" key="5">
    <source>
        <dbReference type="ARBA" id="ARBA00022729"/>
    </source>
</evidence>
<feature type="compositionally biased region" description="Basic and acidic residues" evidence="14">
    <location>
        <begin position="1211"/>
        <end position="1221"/>
    </location>
</feature>
<dbReference type="PANTHER" id="PTHR11177">
    <property type="entry name" value="CHITINASE"/>
    <property type="match status" value="1"/>
</dbReference>
<dbReference type="Pfam" id="PF00187">
    <property type="entry name" value="Chitin_bind_1"/>
    <property type="match status" value="1"/>
</dbReference>
<keyword evidence="6 13" id="KW-0378">Hydrolase</keyword>
<dbReference type="PROSITE" id="PS51910">
    <property type="entry name" value="GH18_2"/>
    <property type="match status" value="1"/>
</dbReference>
<dbReference type="PANTHER" id="PTHR11177:SF397">
    <property type="entry name" value="CHITINASE"/>
    <property type="match status" value="1"/>
</dbReference>
<dbReference type="Proteomes" id="UP000249619">
    <property type="component" value="Unassembled WGS sequence"/>
</dbReference>
<evidence type="ECO:0000256" key="4">
    <source>
        <dbReference type="ARBA" id="ARBA00022669"/>
    </source>
</evidence>
<evidence type="ECO:0000256" key="8">
    <source>
        <dbReference type="ARBA" id="ARBA00023180"/>
    </source>
</evidence>
<dbReference type="InterPro" id="IPR017853">
    <property type="entry name" value="GH"/>
</dbReference>
<dbReference type="InterPro" id="IPR001223">
    <property type="entry name" value="Glyco_hydro18_cat"/>
</dbReference>
<accession>A0A364MTL0</accession>
<evidence type="ECO:0000256" key="2">
    <source>
        <dbReference type="ARBA" id="ARBA00008682"/>
    </source>
</evidence>
<keyword evidence="4 12" id="KW-0147">Chitin-binding</keyword>
<dbReference type="InterPro" id="IPR050314">
    <property type="entry name" value="Glycosyl_Hydrlase_18"/>
</dbReference>